<proteinExistence type="predicted"/>
<dbReference type="EMBL" id="JAWDJR010000014">
    <property type="protein sequence ID" value="KAK9963859.1"/>
    <property type="molecule type" value="Genomic_DNA"/>
</dbReference>
<feature type="region of interest" description="Disordered" evidence="1">
    <location>
        <begin position="65"/>
        <end position="95"/>
    </location>
</feature>
<name>A0AAW1ZU52_CULAL</name>
<reference evidence="2 3" key="1">
    <citation type="submission" date="2024-05" db="EMBL/GenBank/DDBJ databases">
        <title>A high-quality chromosomal-level genome assembly of Topmouth culter (Culter alburnus).</title>
        <authorList>
            <person name="Zhao H."/>
        </authorList>
    </citation>
    <scope>NUCLEOTIDE SEQUENCE [LARGE SCALE GENOMIC DNA]</scope>
    <source>
        <strain evidence="2">CATC2023</strain>
        <tissue evidence="2">Muscle</tissue>
    </source>
</reference>
<evidence type="ECO:0000313" key="3">
    <source>
        <dbReference type="Proteomes" id="UP001479290"/>
    </source>
</evidence>
<accession>A0AAW1ZU52</accession>
<keyword evidence="3" id="KW-1185">Reference proteome</keyword>
<dbReference type="AlphaFoldDB" id="A0AAW1ZU52"/>
<comment type="caution">
    <text evidence="2">The sequence shown here is derived from an EMBL/GenBank/DDBJ whole genome shotgun (WGS) entry which is preliminary data.</text>
</comment>
<organism evidence="2 3">
    <name type="scientific">Culter alburnus</name>
    <name type="common">Topmouth culter</name>
    <dbReference type="NCBI Taxonomy" id="194366"/>
    <lineage>
        <taxon>Eukaryota</taxon>
        <taxon>Metazoa</taxon>
        <taxon>Chordata</taxon>
        <taxon>Craniata</taxon>
        <taxon>Vertebrata</taxon>
        <taxon>Euteleostomi</taxon>
        <taxon>Actinopterygii</taxon>
        <taxon>Neopterygii</taxon>
        <taxon>Teleostei</taxon>
        <taxon>Ostariophysi</taxon>
        <taxon>Cypriniformes</taxon>
        <taxon>Xenocyprididae</taxon>
        <taxon>Xenocypridinae</taxon>
        <taxon>Culter</taxon>
    </lineage>
</organism>
<gene>
    <name evidence="2" type="ORF">ABG768_007020</name>
</gene>
<evidence type="ECO:0000313" key="2">
    <source>
        <dbReference type="EMBL" id="KAK9963859.1"/>
    </source>
</evidence>
<protein>
    <submittedName>
        <fullName evidence="2">Uncharacterized protein</fullName>
    </submittedName>
</protein>
<sequence length="95" mass="10301">MITAKRGISAAHGDYQLRSAHECFSVCVRVRAANRQPILQVETGQRRVLTRGSAQRSHLYGASVCTGQLNPAPGEKECPTQESDSALTPPPTLNR</sequence>
<dbReference type="Proteomes" id="UP001479290">
    <property type="component" value="Unassembled WGS sequence"/>
</dbReference>
<evidence type="ECO:0000256" key="1">
    <source>
        <dbReference type="SAM" id="MobiDB-lite"/>
    </source>
</evidence>